<dbReference type="AlphaFoldDB" id="G3GU98"/>
<organism evidence="1 2">
    <name type="scientific">Cricetulus griseus</name>
    <name type="common">Chinese hamster</name>
    <name type="synonym">Cricetulus barabensis griseus</name>
    <dbReference type="NCBI Taxonomy" id="10029"/>
    <lineage>
        <taxon>Eukaryota</taxon>
        <taxon>Metazoa</taxon>
        <taxon>Chordata</taxon>
        <taxon>Craniata</taxon>
        <taxon>Vertebrata</taxon>
        <taxon>Euteleostomi</taxon>
        <taxon>Mammalia</taxon>
        <taxon>Eutheria</taxon>
        <taxon>Euarchontoglires</taxon>
        <taxon>Glires</taxon>
        <taxon>Rodentia</taxon>
        <taxon>Myomorpha</taxon>
        <taxon>Muroidea</taxon>
        <taxon>Cricetidae</taxon>
        <taxon>Cricetinae</taxon>
        <taxon>Cricetulus</taxon>
    </lineage>
</organism>
<reference evidence="2" key="1">
    <citation type="journal article" date="2011" name="Nat. Biotechnol.">
        <title>The genomic sequence of the Chinese hamster ovary (CHO)-K1 cell line.</title>
        <authorList>
            <person name="Xu X."/>
            <person name="Nagarajan H."/>
            <person name="Lewis N.E."/>
            <person name="Pan S."/>
            <person name="Cai Z."/>
            <person name="Liu X."/>
            <person name="Chen W."/>
            <person name="Xie M."/>
            <person name="Wang W."/>
            <person name="Hammond S."/>
            <person name="Andersen M.R."/>
            <person name="Neff N."/>
            <person name="Passarelli B."/>
            <person name="Koh W."/>
            <person name="Fan H.C."/>
            <person name="Wang J."/>
            <person name="Gui Y."/>
            <person name="Lee K.H."/>
            <person name="Betenbaugh M.J."/>
            <person name="Quake S.R."/>
            <person name="Famili I."/>
            <person name="Palsson B.O."/>
            <person name="Wang J."/>
        </authorList>
    </citation>
    <scope>NUCLEOTIDE SEQUENCE [LARGE SCALE GENOMIC DNA]</scope>
    <source>
        <strain evidence="2">CHO K1 cell line</strain>
    </source>
</reference>
<name>G3GU98_CRIGR</name>
<dbReference type="EMBL" id="JH000027">
    <property type="protein sequence ID" value="EGV95655.1"/>
    <property type="molecule type" value="Genomic_DNA"/>
</dbReference>
<evidence type="ECO:0000313" key="1">
    <source>
        <dbReference type="EMBL" id="EGV95655.1"/>
    </source>
</evidence>
<gene>
    <name evidence="1" type="ORF">I79_001252</name>
</gene>
<accession>G3GU98</accession>
<dbReference type="InParanoid" id="G3GU98"/>
<dbReference type="Proteomes" id="UP000001075">
    <property type="component" value="Unassembled WGS sequence"/>
</dbReference>
<sequence>MSKTQTSASVSREVPEIQVHLLRQMSIFNLVIETQAWLVIKGKHAQNQNSAMYSFLTLLILL</sequence>
<proteinExistence type="predicted"/>
<protein>
    <submittedName>
        <fullName evidence="1">Uncharacterized protein</fullName>
    </submittedName>
</protein>
<evidence type="ECO:0000313" key="2">
    <source>
        <dbReference type="Proteomes" id="UP000001075"/>
    </source>
</evidence>